<dbReference type="InterPro" id="IPR049625">
    <property type="entry name" value="Glyco_transf_61_cat"/>
</dbReference>
<feature type="domain" description="Glycosyltransferase 61 catalytic" evidence="6">
    <location>
        <begin position="255"/>
        <end position="354"/>
    </location>
</feature>
<accession>A0AB40CSF4</accession>
<evidence type="ECO:0000256" key="2">
    <source>
        <dbReference type="ARBA" id="ARBA00004881"/>
    </source>
</evidence>
<dbReference type="GeneID" id="120280230"/>
<dbReference type="RefSeq" id="XP_039142939.1">
    <property type="nucleotide sequence ID" value="XM_039287005.1"/>
</dbReference>
<keyword evidence="3" id="KW-0328">Glycosyltransferase</keyword>
<evidence type="ECO:0000256" key="3">
    <source>
        <dbReference type="ARBA" id="ARBA00022676"/>
    </source>
</evidence>
<gene>
    <name evidence="8" type="primary">LOC120280230</name>
</gene>
<keyword evidence="4" id="KW-0808">Transferase</keyword>
<dbReference type="InterPro" id="IPR007657">
    <property type="entry name" value="Glycosyltransferase_61"/>
</dbReference>
<keyword evidence="5" id="KW-0325">Glycoprotein</keyword>
<dbReference type="AlphaFoldDB" id="A0AB40CSF4"/>
<name>A0AB40CSF4_DIOCR</name>
<dbReference type="Proteomes" id="UP001515500">
    <property type="component" value="Chromosome 17"/>
</dbReference>
<dbReference type="PANTHER" id="PTHR20961">
    <property type="entry name" value="GLYCOSYLTRANSFERASE"/>
    <property type="match status" value="1"/>
</dbReference>
<protein>
    <submittedName>
        <fullName evidence="8">Alpha-1,3-arabinosyltransferase XAT2-like</fullName>
    </submittedName>
</protein>
<dbReference type="GO" id="GO:0016763">
    <property type="term" value="F:pentosyltransferase activity"/>
    <property type="evidence" value="ECO:0007669"/>
    <property type="project" value="UniProtKB-ARBA"/>
</dbReference>
<dbReference type="GO" id="GO:0000139">
    <property type="term" value="C:Golgi membrane"/>
    <property type="evidence" value="ECO:0007669"/>
    <property type="project" value="UniProtKB-SubCell"/>
</dbReference>
<evidence type="ECO:0000256" key="4">
    <source>
        <dbReference type="ARBA" id="ARBA00022679"/>
    </source>
</evidence>
<proteinExistence type="predicted"/>
<comment type="pathway">
    <text evidence="2">Glycan metabolism.</text>
</comment>
<evidence type="ECO:0000313" key="8">
    <source>
        <dbReference type="RefSeq" id="XP_039142939.1"/>
    </source>
</evidence>
<sequence>MIRRSIMGHKKKLVMSFRYTLLVGCLLATMTAITLFVPNSVPFNALSFRVMIHSAEMEIISELENQELMKPLCNVSEPRSEICDMNGDIRIHGNSSSVLFIRKALKRRELYRIRPYARKGDEAAMSSVKQVTVRSSEAAPQCDINHSVPGIIFSVNGYTGNLFHDFTDVLIPLFVTAREFDKEVQFLVTDFNPWWIRKFQLVINQLSKYNVIDMDKDKTVHCFKHVIVGLNCHKELSIDPSKVPKGYSMVDFTRFIRNSYTLNRETPIRIGGDEQGKKPKLLIIARKRTRIFMNLNEIVQMAEELNYNVVIGEASATSNLTQFAEIVNSCDVLMGVHGAGLTNLLFLPTNAVFIQIVPWGGLQWLAMYDFGNPAKDTKLKYLQYEINPEESSLIDEYPRDHLIFKNPISFHKQGWNSIQDTFMNKQNIKLDLRRFRAVLLEALKQLHQ</sequence>
<organism evidence="7 8">
    <name type="scientific">Dioscorea cayennensis subsp. rotundata</name>
    <name type="common">White Guinea yam</name>
    <name type="synonym">Dioscorea rotundata</name>
    <dbReference type="NCBI Taxonomy" id="55577"/>
    <lineage>
        <taxon>Eukaryota</taxon>
        <taxon>Viridiplantae</taxon>
        <taxon>Streptophyta</taxon>
        <taxon>Embryophyta</taxon>
        <taxon>Tracheophyta</taxon>
        <taxon>Spermatophyta</taxon>
        <taxon>Magnoliopsida</taxon>
        <taxon>Liliopsida</taxon>
        <taxon>Dioscoreales</taxon>
        <taxon>Dioscoreaceae</taxon>
        <taxon>Dioscorea</taxon>
    </lineage>
</organism>
<dbReference type="Pfam" id="PF04577">
    <property type="entry name" value="Glyco_transf_61"/>
    <property type="match status" value="1"/>
</dbReference>
<evidence type="ECO:0000313" key="7">
    <source>
        <dbReference type="Proteomes" id="UP001515500"/>
    </source>
</evidence>
<dbReference type="PANTHER" id="PTHR20961:SF97">
    <property type="entry name" value="ALPHA-1,3-ARABINOSYLTRANSFERASE XAT3"/>
    <property type="match status" value="1"/>
</dbReference>
<evidence type="ECO:0000259" key="6">
    <source>
        <dbReference type="Pfam" id="PF04577"/>
    </source>
</evidence>
<reference evidence="8" key="1">
    <citation type="submission" date="2025-08" db="UniProtKB">
        <authorList>
            <consortium name="RefSeq"/>
        </authorList>
    </citation>
    <scope>IDENTIFICATION</scope>
</reference>
<evidence type="ECO:0000256" key="5">
    <source>
        <dbReference type="ARBA" id="ARBA00023180"/>
    </source>
</evidence>
<evidence type="ECO:0000256" key="1">
    <source>
        <dbReference type="ARBA" id="ARBA00004323"/>
    </source>
</evidence>
<comment type="subcellular location">
    <subcellularLocation>
        <location evidence="1">Golgi apparatus membrane</location>
        <topology evidence="1">Single-pass type II membrane protein</topology>
    </subcellularLocation>
</comment>
<keyword evidence="7" id="KW-1185">Reference proteome</keyword>